<dbReference type="RefSeq" id="WP_114727723.1">
    <property type="nucleotide sequence ID" value="NZ_BJMI01000034.1"/>
</dbReference>
<proteinExistence type="predicted"/>
<reference evidence="3 4" key="1">
    <citation type="submission" date="2018-07" db="EMBL/GenBank/DDBJ databases">
        <title>Genomic Encyclopedia of Type Strains, Phase IV (KMG-IV): sequencing the most valuable type-strain genomes for metagenomic binning, comparative biology and taxonomic classification.</title>
        <authorList>
            <person name="Goeker M."/>
        </authorList>
    </citation>
    <scope>NUCLEOTIDE SEQUENCE [LARGE SCALE GENOMIC DNA]</scope>
    <source>
        <strain evidence="3 4">DSM 5603</strain>
    </source>
</reference>
<accession>A0A370G0T4</accession>
<keyword evidence="4" id="KW-1185">Reference proteome</keyword>
<evidence type="ECO:0000313" key="3">
    <source>
        <dbReference type="EMBL" id="RDI37352.1"/>
    </source>
</evidence>
<evidence type="ECO:0000313" key="4">
    <source>
        <dbReference type="Proteomes" id="UP000254958"/>
    </source>
</evidence>
<protein>
    <recommendedName>
        <fullName evidence="6">S9 family peptidase</fullName>
    </recommendedName>
</protein>
<keyword evidence="1" id="KW-0732">Signal</keyword>
<feature type="chain" id="PRO_5044585214" description="S9 family peptidase" evidence="1">
    <location>
        <begin position="27"/>
        <end position="114"/>
    </location>
</feature>
<comment type="caution">
    <text evidence="3">The sequence shown here is derived from an EMBL/GenBank/DDBJ whole genome shotgun (WGS) entry which is preliminary data.</text>
</comment>
<dbReference type="Proteomes" id="UP000562982">
    <property type="component" value="Unassembled WGS sequence"/>
</dbReference>
<dbReference type="OrthoDB" id="7276832at2"/>
<dbReference type="AlphaFoldDB" id="A0A370G0T4"/>
<reference evidence="2 5" key="2">
    <citation type="submission" date="2020-04" db="EMBL/GenBank/DDBJ databases">
        <title>Description of novel Gluconacetobacter.</title>
        <authorList>
            <person name="Sombolestani A."/>
        </authorList>
    </citation>
    <scope>NUCLEOTIDE SEQUENCE [LARGE SCALE GENOMIC DNA]</scope>
    <source>
        <strain evidence="2 5">LMG 1382</strain>
    </source>
</reference>
<feature type="signal peptide" evidence="1">
    <location>
        <begin position="1"/>
        <end position="26"/>
    </location>
</feature>
<name>A0A370G0T4_GLULI</name>
<gene>
    <name evidence="3" type="ORF">C7453_10675</name>
    <name evidence="2" type="ORF">HLH32_15445</name>
</gene>
<sequence>MRDKALRILAVSLGFGALSVPTLALAQEEDGPKGPTMHQLATAPPVPRAHKDFSQFRYRPAGDKVVEQSDANRLMFWTPQGTPDGYAERRGNAIFYYDRTGKAVRVQELPFDEN</sequence>
<evidence type="ECO:0000313" key="5">
    <source>
        <dbReference type="Proteomes" id="UP000562982"/>
    </source>
</evidence>
<organism evidence="3 4">
    <name type="scientific">Gluconacetobacter liquefaciens</name>
    <name type="common">Acetobacter liquefaciens</name>
    <dbReference type="NCBI Taxonomy" id="89584"/>
    <lineage>
        <taxon>Bacteria</taxon>
        <taxon>Pseudomonadati</taxon>
        <taxon>Pseudomonadota</taxon>
        <taxon>Alphaproteobacteria</taxon>
        <taxon>Acetobacterales</taxon>
        <taxon>Acetobacteraceae</taxon>
        <taxon>Gluconacetobacter</taxon>
    </lineage>
</organism>
<evidence type="ECO:0008006" key="6">
    <source>
        <dbReference type="Google" id="ProtNLM"/>
    </source>
</evidence>
<evidence type="ECO:0000313" key="2">
    <source>
        <dbReference type="EMBL" id="MBB2187746.1"/>
    </source>
</evidence>
<dbReference type="EMBL" id="QQAW01000006">
    <property type="protein sequence ID" value="RDI37352.1"/>
    <property type="molecule type" value="Genomic_DNA"/>
</dbReference>
<dbReference type="EMBL" id="JABEQI010000011">
    <property type="protein sequence ID" value="MBB2187746.1"/>
    <property type="molecule type" value="Genomic_DNA"/>
</dbReference>
<dbReference type="Proteomes" id="UP000254958">
    <property type="component" value="Unassembled WGS sequence"/>
</dbReference>
<evidence type="ECO:0000256" key="1">
    <source>
        <dbReference type="SAM" id="SignalP"/>
    </source>
</evidence>